<accession>A0A0G1IU28</accession>
<name>A0A0G1IU28_9BACT</name>
<reference evidence="1 2" key="1">
    <citation type="journal article" date="2015" name="Nature">
        <title>rRNA introns, odd ribosomes, and small enigmatic genomes across a large radiation of phyla.</title>
        <authorList>
            <person name="Brown C.T."/>
            <person name="Hug L.A."/>
            <person name="Thomas B.C."/>
            <person name="Sharon I."/>
            <person name="Castelle C.J."/>
            <person name="Singh A."/>
            <person name="Wilkins M.J."/>
            <person name="Williams K.H."/>
            <person name="Banfield J.F."/>
        </authorList>
    </citation>
    <scope>NUCLEOTIDE SEQUENCE [LARGE SCALE GENOMIC DNA]</scope>
</reference>
<organism evidence="1 2">
    <name type="scientific">Candidatus Gottesmanbacteria bacterium GW2011_GWB1_44_11c</name>
    <dbReference type="NCBI Taxonomy" id="1618447"/>
    <lineage>
        <taxon>Bacteria</taxon>
        <taxon>Candidatus Gottesmaniibacteriota</taxon>
    </lineage>
</organism>
<evidence type="ECO:0000313" key="2">
    <source>
        <dbReference type="Proteomes" id="UP000034617"/>
    </source>
</evidence>
<gene>
    <name evidence="1" type="ORF">UW22_C0055G0008</name>
</gene>
<comment type="caution">
    <text evidence="1">The sequence shown here is derived from an EMBL/GenBank/DDBJ whole genome shotgun (WGS) entry which is preliminary data.</text>
</comment>
<evidence type="ECO:0000313" key="1">
    <source>
        <dbReference type="EMBL" id="KKT35347.1"/>
    </source>
</evidence>
<proteinExistence type="predicted"/>
<sequence>MVKIKADIFFCDNFVYRIYLSIRLYKNFTKNEFDEISTFNVEARYDVYKRTLYKKATKEFTTMYFVTHTRRVI</sequence>
<dbReference type="EMBL" id="LCHM01000055">
    <property type="protein sequence ID" value="KKT35347.1"/>
    <property type="molecule type" value="Genomic_DNA"/>
</dbReference>
<dbReference type="Proteomes" id="UP000034617">
    <property type="component" value="Unassembled WGS sequence"/>
</dbReference>
<dbReference type="AlphaFoldDB" id="A0A0G1IU28"/>
<protein>
    <submittedName>
        <fullName evidence="1">Uncharacterized protein</fullName>
    </submittedName>
</protein>